<dbReference type="AlphaFoldDB" id="A0A6B0GIR2"/>
<dbReference type="SUPFAM" id="SSF116726">
    <property type="entry name" value="TrkA C-terminal domain-like"/>
    <property type="match status" value="1"/>
</dbReference>
<accession>A0A6B0GIR2</accession>
<dbReference type="PIRSF" id="PIRSF005028">
    <property type="entry name" value="KhtT"/>
    <property type="match status" value="1"/>
</dbReference>
<dbReference type="Gene3D" id="3.30.70.1450">
    <property type="entry name" value="Regulator of K+ conductance, C-terminal domain"/>
    <property type="match status" value="1"/>
</dbReference>
<protein>
    <submittedName>
        <fullName evidence="2">Potassium transporter TrkA</fullName>
    </submittedName>
</protein>
<feature type="domain" description="RCK C-terminal" evidence="1">
    <location>
        <begin position="76"/>
        <end position="160"/>
    </location>
</feature>
<dbReference type="GO" id="GO:0006813">
    <property type="term" value="P:potassium ion transport"/>
    <property type="evidence" value="ECO:0007669"/>
    <property type="project" value="InterPro"/>
</dbReference>
<dbReference type="EMBL" id="WSZK01000015">
    <property type="protein sequence ID" value="MWG34762.1"/>
    <property type="molecule type" value="Genomic_DNA"/>
</dbReference>
<dbReference type="InterPro" id="IPR006037">
    <property type="entry name" value="RCK_C"/>
</dbReference>
<dbReference type="OrthoDB" id="338309at2157"/>
<name>A0A6B0GIR2_9EURY</name>
<evidence type="ECO:0000259" key="1">
    <source>
        <dbReference type="PROSITE" id="PS51202"/>
    </source>
</evidence>
<dbReference type="PANTHER" id="PTHR30445">
    <property type="entry name" value="K(+)_H(+) ANTIPORTER SUBUNIT KHTT"/>
    <property type="match status" value="1"/>
</dbReference>
<dbReference type="InterPro" id="IPR050144">
    <property type="entry name" value="AAE_transporter"/>
</dbReference>
<dbReference type="InterPro" id="IPR036721">
    <property type="entry name" value="RCK_C_sf"/>
</dbReference>
<sequence length="164" mass="17953">MTVYESDLPGVGKKFEVELDGDTRLVIVIHNTGKRELFLRESEDADAEKLFTLSDRLARQVGTIMEGAYFQPIRTESIETVLSDDTLIEWAKVMGDSPLVGQTLAESRLRQNLGVSVVAVQRGGETIENPGADTTIRADDTLVVLGSREACRRLDDVVTGDVDG</sequence>
<comment type="caution">
    <text evidence="2">The sequence shown here is derived from an EMBL/GenBank/DDBJ whole genome shotgun (WGS) entry which is preliminary data.</text>
</comment>
<dbReference type="GO" id="GO:0008324">
    <property type="term" value="F:monoatomic cation transmembrane transporter activity"/>
    <property type="evidence" value="ECO:0007669"/>
    <property type="project" value="InterPro"/>
</dbReference>
<gene>
    <name evidence="2" type="ORF">GQS65_09710</name>
</gene>
<proteinExistence type="predicted"/>
<organism evidence="2 3">
    <name type="scientific">Halomarina oriensis</name>
    <dbReference type="NCBI Taxonomy" id="671145"/>
    <lineage>
        <taxon>Archaea</taxon>
        <taxon>Methanobacteriati</taxon>
        <taxon>Methanobacteriota</taxon>
        <taxon>Stenosarchaea group</taxon>
        <taxon>Halobacteria</taxon>
        <taxon>Halobacteriales</taxon>
        <taxon>Natronomonadaceae</taxon>
        <taxon>Halomarina</taxon>
    </lineage>
</organism>
<evidence type="ECO:0000313" key="3">
    <source>
        <dbReference type="Proteomes" id="UP000451471"/>
    </source>
</evidence>
<evidence type="ECO:0000313" key="2">
    <source>
        <dbReference type="EMBL" id="MWG34762.1"/>
    </source>
</evidence>
<dbReference type="InterPro" id="IPR058776">
    <property type="entry name" value="KhtT-like_N"/>
</dbReference>
<keyword evidence="3" id="KW-1185">Reference proteome</keyword>
<reference evidence="2 3" key="1">
    <citation type="submission" date="2019-12" db="EMBL/GenBank/DDBJ databases">
        <title>Halocatena pleomorpha gen. nov. sp. nov., an extremely halophilic archaeon of family Halobacteriaceae isolated from saltpan soil.</title>
        <authorList>
            <person name="Pal Y."/>
            <person name="Verma A."/>
            <person name="Krishnamurthi S."/>
            <person name="Kumar P."/>
        </authorList>
    </citation>
    <scope>NUCLEOTIDE SEQUENCE [LARGE SCALE GENOMIC DNA]</scope>
    <source>
        <strain evidence="2 3">JCM 16495</strain>
    </source>
</reference>
<dbReference type="InterPro" id="IPR026278">
    <property type="entry name" value="KhtT"/>
</dbReference>
<dbReference type="PROSITE" id="PS51202">
    <property type="entry name" value="RCK_C"/>
    <property type="match status" value="1"/>
</dbReference>
<dbReference type="Proteomes" id="UP000451471">
    <property type="component" value="Unassembled WGS sequence"/>
</dbReference>
<dbReference type="RefSeq" id="WP_158204404.1">
    <property type="nucleotide sequence ID" value="NZ_WSZK01000015.1"/>
</dbReference>
<dbReference type="Pfam" id="PF25991">
    <property type="entry name" value="KhtT_N"/>
    <property type="match status" value="1"/>
</dbReference>
<dbReference type="PANTHER" id="PTHR30445:SF8">
    <property type="entry name" value="K(+)_H(+) ANTIPORTER SUBUNIT KHTT"/>
    <property type="match status" value="1"/>
</dbReference>
<dbReference type="Pfam" id="PF02080">
    <property type="entry name" value="TrkA_C"/>
    <property type="match status" value="1"/>
</dbReference>